<gene>
    <name evidence="6" type="ORF">RF819_09605</name>
</gene>
<dbReference type="PANTHER" id="PTHR37955:SF1">
    <property type="entry name" value="DEP DOMAIN-CONTAINING PROTEIN"/>
    <property type="match status" value="1"/>
</dbReference>
<dbReference type="EMBL" id="MTJN01000002">
    <property type="protein sequence ID" value="OOV06946.1"/>
    <property type="molecule type" value="Genomic_DNA"/>
</dbReference>
<dbReference type="Proteomes" id="UP000190750">
    <property type="component" value="Unassembled WGS sequence"/>
</dbReference>
<name>A0A1T1AS67_RHOFE</name>
<keyword evidence="2 5" id="KW-0812">Transmembrane</keyword>
<feature type="transmembrane region" description="Helical" evidence="5">
    <location>
        <begin position="291"/>
        <end position="313"/>
    </location>
</feature>
<feature type="transmembrane region" description="Helical" evidence="5">
    <location>
        <begin position="19"/>
        <end position="37"/>
    </location>
</feature>
<dbReference type="GO" id="GO:0046583">
    <property type="term" value="F:monoatomic cation efflux transmembrane transporter activity"/>
    <property type="evidence" value="ECO:0007669"/>
    <property type="project" value="TreeGrafter"/>
</dbReference>
<feature type="transmembrane region" description="Helical" evidence="5">
    <location>
        <begin position="239"/>
        <end position="255"/>
    </location>
</feature>
<dbReference type="Pfam" id="PF03595">
    <property type="entry name" value="SLAC1"/>
    <property type="match status" value="1"/>
</dbReference>
<organism evidence="6 7">
    <name type="scientific">Rhodoferax fermentans</name>
    <dbReference type="NCBI Taxonomy" id="28066"/>
    <lineage>
        <taxon>Bacteria</taxon>
        <taxon>Pseudomonadati</taxon>
        <taxon>Pseudomonadota</taxon>
        <taxon>Betaproteobacteria</taxon>
        <taxon>Burkholderiales</taxon>
        <taxon>Comamonadaceae</taxon>
        <taxon>Rhodoferax</taxon>
    </lineage>
</organism>
<dbReference type="InterPro" id="IPR004695">
    <property type="entry name" value="SLAC1/Mae1/Ssu1/TehA"/>
</dbReference>
<feature type="transmembrane region" description="Helical" evidence="5">
    <location>
        <begin position="176"/>
        <end position="195"/>
    </location>
</feature>
<evidence type="ECO:0000313" key="7">
    <source>
        <dbReference type="Proteomes" id="UP000190750"/>
    </source>
</evidence>
<keyword evidence="3 5" id="KW-1133">Transmembrane helix</keyword>
<dbReference type="STRING" id="28066.RF819_09605"/>
<accession>A0A1T1AS67</accession>
<dbReference type="GO" id="GO:0005886">
    <property type="term" value="C:plasma membrane"/>
    <property type="evidence" value="ECO:0007669"/>
    <property type="project" value="TreeGrafter"/>
</dbReference>
<dbReference type="Gene3D" id="1.50.10.150">
    <property type="entry name" value="Voltage-dependent anion channel"/>
    <property type="match status" value="1"/>
</dbReference>
<evidence type="ECO:0000256" key="3">
    <source>
        <dbReference type="ARBA" id="ARBA00022989"/>
    </source>
</evidence>
<feature type="transmembrane region" description="Helical" evidence="5">
    <location>
        <begin position="267"/>
        <end position="285"/>
    </location>
</feature>
<feature type="transmembrane region" description="Helical" evidence="5">
    <location>
        <begin position="90"/>
        <end position="111"/>
    </location>
</feature>
<dbReference type="InterPro" id="IPR038665">
    <property type="entry name" value="Voltage-dep_anion_channel_sf"/>
</dbReference>
<sequence>MSTPVATPAAASHGRLERLPVSMFSIVMGLAGTTIALEKAEHLWHWSVAPSLGLLVLTALVFVLISLAYLGKWVLHRPQVLAEFNHPIRLSFFPAMSIGMLLLAIAALGHAPAVSQVLWAVGATVQLLFTLVILSAWMHHEKFQVQHSNPAWFIPIVGNILVPIAGVPLGYQEISWFYFSVGLMMWTPLLAVLFNRFFFHPMLPAKLLPTLFILIAPPAVGFISWVKLHNGVVDDVARILYYFALFITLLLLSQVKHFWRLSFALPWWAYSFPMAAMTIATSVMLDTVGGGFFALLFPLLLTVLLLLVALISWRTLLAMKRGQICVPE</sequence>
<dbReference type="OrthoDB" id="309023at2"/>
<feature type="transmembrane region" description="Helical" evidence="5">
    <location>
        <begin position="150"/>
        <end position="170"/>
    </location>
</feature>
<dbReference type="PANTHER" id="PTHR37955">
    <property type="entry name" value="TELLURITE RESISTANCE PROTEIN TEHA"/>
    <property type="match status" value="1"/>
</dbReference>
<dbReference type="AlphaFoldDB" id="A0A1T1AS67"/>
<dbReference type="InterPro" id="IPR052951">
    <property type="entry name" value="Tellurite_res_ion_channel"/>
</dbReference>
<feature type="transmembrane region" description="Helical" evidence="5">
    <location>
        <begin position="117"/>
        <end position="138"/>
    </location>
</feature>
<evidence type="ECO:0000256" key="4">
    <source>
        <dbReference type="ARBA" id="ARBA00023136"/>
    </source>
</evidence>
<comment type="subcellular location">
    <subcellularLocation>
        <location evidence="1">Membrane</location>
        <topology evidence="1">Multi-pass membrane protein</topology>
    </subcellularLocation>
</comment>
<evidence type="ECO:0000256" key="1">
    <source>
        <dbReference type="ARBA" id="ARBA00004141"/>
    </source>
</evidence>
<proteinExistence type="predicted"/>
<keyword evidence="4 5" id="KW-0472">Membrane</keyword>
<feature type="transmembrane region" description="Helical" evidence="5">
    <location>
        <begin position="207"/>
        <end position="227"/>
    </location>
</feature>
<protein>
    <submittedName>
        <fullName evidence="6">C4-dicarboxylate ABC transporter</fullName>
    </submittedName>
</protein>
<reference evidence="6 7" key="1">
    <citation type="submission" date="2017-01" db="EMBL/GenBank/DDBJ databases">
        <title>Genome sequencing of Rhodoferax fermentans JCM 7819.</title>
        <authorList>
            <person name="Kim Y.J."/>
            <person name="Farh M.E.-A."/>
            <person name="Yang D.-C."/>
        </authorList>
    </citation>
    <scope>NUCLEOTIDE SEQUENCE [LARGE SCALE GENOMIC DNA]</scope>
    <source>
        <strain evidence="6 7">JCM 7819</strain>
    </source>
</reference>
<comment type="caution">
    <text evidence="6">The sequence shown here is derived from an EMBL/GenBank/DDBJ whole genome shotgun (WGS) entry which is preliminary data.</text>
</comment>
<evidence type="ECO:0000313" key="6">
    <source>
        <dbReference type="EMBL" id="OOV06946.1"/>
    </source>
</evidence>
<evidence type="ECO:0000256" key="2">
    <source>
        <dbReference type="ARBA" id="ARBA00022692"/>
    </source>
</evidence>
<feature type="transmembrane region" description="Helical" evidence="5">
    <location>
        <begin position="43"/>
        <end position="70"/>
    </location>
</feature>
<evidence type="ECO:0000256" key="5">
    <source>
        <dbReference type="SAM" id="Phobius"/>
    </source>
</evidence>
<keyword evidence="7" id="KW-1185">Reference proteome</keyword>
<dbReference type="RefSeq" id="WP_078364774.1">
    <property type="nucleotide sequence ID" value="NZ_MTJN01000002.1"/>
</dbReference>
<dbReference type="CDD" id="cd09323">
    <property type="entry name" value="TDT_SLAC1_like"/>
    <property type="match status" value="1"/>
</dbReference>